<proteinExistence type="predicted"/>
<keyword evidence="2" id="KW-1185">Reference proteome</keyword>
<dbReference type="EMBL" id="CM042882">
    <property type="protein sequence ID" value="KAI4379937.1"/>
    <property type="molecule type" value="Genomic_DNA"/>
</dbReference>
<accession>A0ACB9RN98</accession>
<sequence>MGRAPCCDKNNVKRGPWSPEEDAILKSYVETYGTGGNWISLPKKAGLRRCGKSCRLRWLNYLRPDIKHGGFTEEEDEVIYRLYNEIGTRWSVIASRLPGRTDNDVKNYWNTKLKKKLFSSGRMTTMMNPNILSSNFVGSYLTEGSSVPVGLEPQEVMANQTHQFHNKYETYAVLPCYGRTLNNVEQEMCSIISSSSQDHSFTSIPNSSPAITGVDSTSTGSFGGSMGEGGFCADHGMQQVWDFVNELLFEEDETPGFDQPSFPTGNLQSFVNWPMNL</sequence>
<reference evidence="2" key="1">
    <citation type="journal article" date="2023" name="Front. Plant Sci.">
        <title>Chromosomal-level genome assembly of Melastoma candidum provides insights into trichome evolution.</title>
        <authorList>
            <person name="Zhong Y."/>
            <person name="Wu W."/>
            <person name="Sun C."/>
            <person name="Zou P."/>
            <person name="Liu Y."/>
            <person name="Dai S."/>
            <person name="Zhou R."/>
        </authorList>
    </citation>
    <scope>NUCLEOTIDE SEQUENCE [LARGE SCALE GENOMIC DNA]</scope>
</reference>
<organism evidence="1 2">
    <name type="scientific">Melastoma candidum</name>
    <dbReference type="NCBI Taxonomy" id="119954"/>
    <lineage>
        <taxon>Eukaryota</taxon>
        <taxon>Viridiplantae</taxon>
        <taxon>Streptophyta</taxon>
        <taxon>Embryophyta</taxon>
        <taxon>Tracheophyta</taxon>
        <taxon>Spermatophyta</taxon>
        <taxon>Magnoliopsida</taxon>
        <taxon>eudicotyledons</taxon>
        <taxon>Gunneridae</taxon>
        <taxon>Pentapetalae</taxon>
        <taxon>rosids</taxon>
        <taxon>malvids</taxon>
        <taxon>Myrtales</taxon>
        <taxon>Melastomataceae</taxon>
        <taxon>Melastomatoideae</taxon>
        <taxon>Melastomateae</taxon>
        <taxon>Melastoma</taxon>
    </lineage>
</organism>
<name>A0ACB9RN98_9MYRT</name>
<evidence type="ECO:0000313" key="1">
    <source>
        <dbReference type="EMBL" id="KAI4379937.1"/>
    </source>
</evidence>
<dbReference type="Proteomes" id="UP001057402">
    <property type="component" value="Chromosome 3"/>
</dbReference>
<comment type="caution">
    <text evidence="1">The sequence shown here is derived from an EMBL/GenBank/DDBJ whole genome shotgun (WGS) entry which is preliminary data.</text>
</comment>
<gene>
    <name evidence="1" type="ORF">MLD38_006173</name>
</gene>
<protein>
    <submittedName>
        <fullName evidence="1">Uncharacterized protein</fullName>
    </submittedName>
</protein>
<evidence type="ECO:0000313" key="2">
    <source>
        <dbReference type="Proteomes" id="UP001057402"/>
    </source>
</evidence>